<keyword evidence="2" id="KW-0808">Transferase</keyword>
<reference evidence="2" key="2">
    <citation type="submission" date="2022-01" db="EMBL/GenBank/DDBJ databases">
        <authorList>
            <person name="Yamashiro T."/>
            <person name="Shiraishi A."/>
            <person name="Satake H."/>
            <person name="Nakayama K."/>
        </authorList>
    </citation>
    <scope>NUCLEOTIDE SEQUENCE</scope>
</reference>
<dbReference type="Pfam" id="PF13966">
    <property type="entry name" value="zf-RVT"/>
    <property type="match status" value="1"/>
</dbReference>
<organism evidence="2 3">
    <name type="scientific">Tanacetum coccineum</name>
    <dbReference type="NCBI Taxonomy" id="301880"/>
    <lineage>
        <taxon>Eukaryota</taxon>
        <taxon>Viridiplantae</taxon>
        <taxon>Streptophyta</taxon>
        <taxon>Embryophyta</taxon>
        <taxon>Tracheophyta</taxon>
        <taxon>Spermatophyta</taxon>
        <taxon>Magnoliopsida</taxon>
        <taxon>eudicotyledons</taxon>
        <taxon>Gunneridae</taxon>
        <taxon>Pentapetalae</taxon>
        <taxon>asterids</taxon>
        <taxon>campanulids</taxon>
        <taxon>Asterales</taxon>
        <taxon>Asteraceae</taxon>
        <taxon>Asteroideae</taxon>
        <taxon>Anthemideae</taxon>
        <taxon>Anthemidinae</taxon>
        <taxon>Tanacetum</taxon>
    </lineage>
</organism>
<dbReference type="EMBL" id="BQNB010012251">
    <property type="protein sequence ID" value="GJT01179.1"/>
    <property type="molecule type" value="Genomic_DNA"/>
</dbReference>
<accession>A0ABQ5AJP3</accession>
<evidence type="ECO:0000313" key="3">
    <source>
        <dbReference type="Proteomes" id="UP001151760"/>
    </source>
</evidence>
<dbReference type="InterPro" id="IPR026960">
    <property type="entry name" value="RVT-Znf"/>
</dbReference>
<proteinExistence type="predicted"/>
<sequence>MDLCSNVEGLILPNMLDRWFRSLSGEFSIASVRNFIDDHILVETAPKTRWIKAVMKKVHIHAWRMKMDNLPTRFNLSRRGMDLDSIFCPTCNVAVETTSHIFFDCSMAKEIYKRIARRPDINILVTSTYEEWWAWFMTLRLPAKLKMFLGVFYITWWSIWNFRNNSIFGSKPQTKSRILDDIVARSFSWCRSRCNSNFSWIDNHSLISL</sequence>
<keyword evidence="2" id="KW-0548">Nucleotidyltransferase</keyword>
<gene>
    <name evidence="2" type="ORF">Tco_0822348</name>
</gene>
<protein>
    <submittedName>
        <fullName evidence="2">RNA-directed DNA polymerase, eukaryota</fullName>
    </submittedName>
</protein>
<feature type="domain" description="Reverse transcriptase zinc-binding" evidence="1">
    <location>
        <begin position="27"/>
        <end position="111"/>
    </location>
</feature>
<keyword evidence="2" id="KW-0695">RNA-directed DNA polymerase</keyword>
<dbReference type="GO" id="GO:0003964">
    <property type="term" value="F:RNA-directed DNA polymerase activity"/>
    <property type="evidence" value="ECO:0007669"/>
    <property type="project" value="UniProtKB-KW"/>
</dbReference>
<evidence type="ECO:0000313" key="2">
    <source>
        <dbReference type="EMBL" id="GJT01179.1"/>
    </source>
</evidence>
<name>A0ABQ5AJP3_9ASTR</name>
<comment type="caution">
    <text evidence="2">The sequence shown here is derived from an EMBL/GenBank/DDBJ whole genome shotgun (WGS) entry which is preliminary data.</text>
</comment>
<dbReference type="Proteomes" id="UP001151760">
    <property type="component" value="Unassembled WGS sequence"/>
</dbReference>
<keyword evidence="3" id="KW-1185">Reference proteome</keyword>
<evidence type="ECO:0000259" key="1">
    <source>
        <dbReference type="Pfam" id="PF13966"/>
    </source>
</evidence>
<reference evidence="2" key="1">
    <citation type="journal article" date="2022" name="Int. J. Mol. Sci.">
        <title>Draft Genome of Tanacetum Coccineum: Genomic Comparison of Closely Related Tanacetum-Family Plants.</title>
        <authorList>
            <person name="Yamashiro T."/>
            <person name="Shiraishi A."/>
            <person name="Nakayama K."/>
            <person name="Satake H."/>
        </authorList>
    </citation>
    <scope>NUCLEOTIDE SEQUENCE</scope>
</reference>